<name>T0QSP6_SAPDV</name>
<accession>T0QSP6</accession>
<dbReference type="OrthoDB" id="10411289at2759"/>
<proteinExistence type="predicted"/>
<reference evidence="1 2" key="1">
    <citation type="submission" date="2012-04" db="EMBL/GenBank/DDBJ databases">
        <title>The Genome Sequence of Saprolegnia declina VS20.</title>
        <authorList>
            <consortium name="The Broad Institute Genome Sequencing Platform"/>
            <person name="Russ C."/>
            <person name="Nusbaum C."/>
            <person name="Tyler B."/>
            <person name="van West P."/>
            <person name="Dieguez-Uribeondo J."/>
            <person name="de Bruijn I."/>
            <person name="Tripathy S."/>
            <person name="Jiang R."/>
            <person name="Young S.K."/>
            <person name="Zeng Q."/>
            <person name="Gargeya S."/>
            <person name="Fitzgerald M."/>
            <person name="Haas B."/>
            <person name="Abouelleil A."/>
            <person name="Alvarado L."/>
            <person name="Arachchi H.M."/>
            <person name="Berlin A."/>
            <person name="Chapman S.B."/>
            <person name="Goldberg J."/>
            <person name="Griggs A."/>
            <person name="Gujja S."/>
            <person name="Hansen M."/>
            <person name="Howarth C."/>
            <person name="Imamovic A."/>
            <person name="Larimer J."/>
            <person name="McCowen C."/>
            <person name="Montmayeur A."/>
            <person name="Murphy C."/>
            <person name="Neiman D."/>
            <person name="Pearson M."/>
            <person name="Priest M."/>
            <person name="Roberts A."/>
            <person name="Saif S."/>
            <person name="Shea T."/>
            <person name="Sisk P."/>
            <person name="Sykes S."/>
            <person name="Wortman J."/>
            <person name="Nusbaum C."/>
            <person name="Birren B."/>
        </authorList>
    </citation>
    <scope>NUCLEOTIDE SEQUENCE [LARGE SCALE GENOMIC DNA]</scope>
    <source>
        <strain evidence="1 2">VS20</strain>
    </source>
</reference>
<organism evidence="1 2">
    <name type="scientific">Saprolegnia diclina (strain VS20)</name>
    <dbReference type="NCBI Taxonomy" id="1156394"/>
    <lineage>
        <taxon>Eukaryota</taxon>
        <taxon>Sar</taxon>
        <taxon>Stramenopiles</taxon>
        <taxon>Oomycota</taxon>
        <taxon>Saprolegniomycetes</taxon>
        <taxon>Saprolegniales</taxon>
        <taxon>Saprolegniaceae</taxon>
        <taxon>Saprolegnia</taxon>
    </lineage>
</organism>
<dbReference type="OMA" id="DNDDCEP"/>
<keyword evidence="2" id="KW-1185">Reference proteome</keyword>
<sequence length="246" mass="26676">MAVEAEAVLEPVAPEPAGSSALAAVAAIGTVLEPASPEPAVPASPAASGAGSSALGAVAPVDINPGTKGANATGTCVRDALIATFHQLKGRHDRTITPKLIDDFLVKHEKLEPGKGSLLKDRVRDDKQNDIITTCETPGAYHFVTFEDPGFHQHLMAVRVREENNGKFNRSFYEDGKWKALSTLRFIRSTSIRSICRVQLKDSATTTQRAKPIEPNATDHKRQEVIDLTSDNDDCEPKKRRRFTII</sequence>
<dbReference type="InParanoid" id="T0QSP6"/>
<protein>
    <submittedName>
        <fullName evidence="1">Uncharacterized protein</fullName>
    </submittedName>
</protein>
<dbReference type="VEuPathDB" id="FungiDB:SDRG_05827"/>
<dbReference type="GeneID" id="19946554"/>
<gene>
    <name evidence="1" type="ORF">SDRG_05827</name>
</gene>
<dbReference type="EMBL" id="JH767146">
    <property type="protein sequence ID" value="EQC37010.1"/>
    <property type="molecule type" value="Genomic_DNA"/>
</dbReference>
<dbReference type="AlphaFoldDB" id="T0QSP6"/>
<evidence type="ECO:0000313" key="2">
    <source>
        <dbReference type="Proteomes" id="UP000030762"/>
    </source>
</evidence>
<evidence type="ECO:0000313" key="1">
    <source>
        <dbReference type="EMBL" id="EQC37010.1"/>
    </source>
</evidence>
<dbReference type="Proteomes" id="UP000030762">
    <property type="component" value="Unassembled WGS sequence"/>
</dbReference>
<dbReference type="RefSeq" id="XP_008609791.1">
    <property type="nucleotide sequence ID" value="XM_008611569.1"/>
</dbReference>